<organism evidence="2 3">
    <name type="scientific">Paractinoplanes ovalisporus</name>
    <dbReference type="NCBI Taxonomy" id="2810368"/>
    <lineage>
        <taxon>Bacteria</taxon>
        <taxon>Bacillati</taxon>
        <taxon>Actinomycetota</taxon>
        <taxon>Actinomycetes</taxon>
        <taxon>Micromonosporales</taxon>
        <taxon>Micromonosporaceae</taxon>
        <taxon>Paractinoplanes</taxon>
    </lineage>
</organism>
<dbReference type="PANTHER" id="PTHR42879:SF2">
    <property type="entry name" value="3-OXOACYL-[ACYL-CARRIER-PROTEIN] REDUCTASE FABG"/>
    <property type="match status" value="1"/>
</dbReference>
<evidence type="ECO:0000313" key="2">
    <source>
        <dbReference type="EMBL" id="MBM2623640.1"/>
    </source>
</evidence>
<dbReference type="InterPro" id="IPR020904">
    <property type="entry name" value="Sc_DH/Rdtase_CS"/>
</dbReference>
<dbReference type="PROSITE" id="PS00061">
    <property type="entry name" value="ADH_SHORT"/>
    <property type="match status" value="1"/>
</dbReference>
<accession>A0ABS2AUU2</accession>
<dbReference type="Gene3D" id="3.40.50.720">
    <property type="entry name" value="NAD(P)-binding Rossmann-like Domain"/>
    <property type="match status" value="1"/>
</dbReference>
<gene>
    <name evidence="2" type="ORF">JIG36_49950</name>
</gene>
<dbReference type="InterPro" id="IPR036291">
    <property type="entry name" value="NAD(P)-bd_dom_sf"/>
</dbReference>
<dbReference type="Proteomes" id="UP000632138">
    <property type="component" value="Unassembled WGS sequence"/>
</dbReference>
<reference evidence="2 3" key="1">
    <citation type="submission" date="2021-01" db="EMBL/GenBank/DDBJ databases">
        <title>Actinoplanes sp. nov. LDG1-06 isolated from lichen.</title>
        <authorList>
            <person name="Saeng-In P."/>
            <person name="Phongsopitanun W."/>
            <person name="Kanchanasin P."/>
            <person name="Yuki M."/>
            <person name="Kudo T."/>
            <person name="Ohkuma M."/>
            <person name="Tanasupawat S."/>
        </authorList>
    </citation>
    <scope>NUCLEOTIDE SEQUENCE [LARGE SCALE GENOMIC DNA]</scope>
    <source>
        <strain evidence="2 3">LDG1-06</strain>
    </source>
</reference>
<comment type="caution">
    <text evidence="2">The sequence shown here is derived from an EMBL/GenBank/DDBJ whole genome shotgun (WGS) entry which is preliminary data.</text>
</comment>
<dbReference type="PANTHER" id="PTHR42879">
    <property type="entry name" value="3-OXOACYL-(ACYL-CARRIER-PROTEIN) REDUCTASE"/>
    <property type="match status" value="1"/>
</dbReference>
<evidence type="ECO:0000256" key="1">
    <source>
        <dbReference type="ARBA" id="ARBA00006484"/>
    </source>
</evidence>
<dbReference type="InterPro" id="IPR002347">
    <property type="entry name" value="SDR_fam"/>
</dbReference>
<dbReference type="PRINTS" id="PR00081">
    <property type="entry name" value="GDHRDH"/>
</dbReference>
<dbReference type="CDD" id="cd05233">
    <property type="entry name" value="SDR_c"/>
    <property type="match status" value="1"/>
</dbReference>
<dbReference type="Pfam" id="PF13561">
    <property type="entry name" value="adh_short_C2"/>
    <property type="match status" value="1"/>
</dbReference>
<comment type="similarity">
    <text evidence="1">Belongs to the short-chain dehydrogenases/reductases (SDR) family.</text>
</comment>
<evidence type="ECO:0000313" key="3">
    <source>
        <dbReference type="Proteomes" id="UP000632138"/>
    </source>
</evidence>
<dbReference type="SUPFAM" id="SSF51735">
    <property type="entry name" value="NAD(P)-binding Rossmann-fold domains"/>
    <property type="match status" value="1"/>
</dbReference>
<protein>
    <submittedName>
        <fullName evidence="2">SDR family oxidoreductase</fullName>
    </submittedName>
</protein>
<dbReference type="InterPro" id="IPR050259">
    <property type="entry name" value="SDR"/>
</dbReference>
<proteinExistence type="inferred from homology"/>
<dbReference type="PRINTS" id="PR00080">
    <property type="entry name" value="SDRFAMILY"/>
</dbReference>
<keyword evidence="3" id="KW-1185">Reference proteome</keyword>
<dbReference type="EMBL" id="JAENHP010000039">
    <property type="protein sequence ID" value="MBM2623640.1"/>
    <property type="molecule type" value="Genomic_DNA"/>
</dbReference>
<sequence>MRGAHVTNPIVIVTGASSGIGKATALYLAGQGFDVGVGYRTNRVAADEVVASVRAAGQRAVPFALEHREPAAAAAAISRTAEELGGLDAFVNNAAVNRRSNFLDETLDGWTELLTVDLTGPFACAQAAARTMVAQGRGGRIVNVTSVHDAVPIRGGSAYCAAKGGLLQLTRVMALELAGHGISVNAVGPGETATPMNGVPDDVDATEINRPAIPAGRPGRAREVAALVAHLLHPDAAYITGATLTIDGGLTLMSAIPNQEYANVL</sequence>
<name>A0ABS2AUU2_9ACTN</name>
<dbReference type="NCBIfam" id="NF009384">
    <property type="entry name" value="PRK12743.1"/>
    <property type="match status" value="1"/>
</dbReference>